<dbReference type="RefSeq" id="XP_026685706.1">
    <property type="nucleotide sequence ID" value="XM_026829905.1"/>
</dbReference>
<dbReference type="Proteomes" id="UP000079169">
    <property type="component" value="Unplaced"/>
</dbReference>
<dbReference type="GeneID" id="103517997"/>
<feature type="domain" description="PH" evidence="1">
    <location>
        <begin position="1"/>
        <end position="29"/>
    </location>
</feature>
<evidence type="ECO:0000313" key="7">
    <source>
        <dbReference type="RefSeq" id="XP_026685708.1"/>
    </source>
</evidence>
<dbReference type="STRING" id="121845.A0A3Q0JFB1"/>
<dbReference type="RefSeq" id="XP_026685708.1">
    <property type="nucleotide sequence ID" value="XM_026829907.1"/>
</dbReference>
<evidence type="ECO:0000313" key="2">
    <source>
        <dbReference type="Proteomes" id="UP000079169"/>
    </source>
</evidence>
<dbReference type="PaxDb" id="121845-A0A3Q0JFB1"/>
<dbReference type="PROSITE" id="PS50003">
    <property type="entry name" value="PH_DOMAIN"/>
    <property type="match status" value="1"/>
</dbReference>
<evidence type="ECO:0000259" key="1">
    <source>
        <dbReference type="PROSITE" id="PS50003"/>
    </source>
</evidence>
<reference evidence="3 4" key="1">
    <citation type="submission" date="2025-04" db="UniProtKB">
        <authorList>
            <consortium name="RefSeq"/>
        </authorList>
    </citation>
    <scope>IDENTIFICATION</scope>
</reference>
<dbReference type="AlphaFoldDB" id="A0A3Q0JFB1"/>
<evidence type="ECO:0000313" key="3">
    <source>
        <dbReference type="RefSeq" id="XP_026685704.1"/>
    </source>
</evidence>
<dbReference type="InterPro" id="IPR001849">
    <property type="entry name" value="PH_domain"/>
</dbReference>
<evidence type="ECO:0000313" key="6">
    <source>
        <dbReference type="RefSeq" id="XP_026685707.1"/>
    </source>
</evidence>
<protein>
    <submittedName>
        <fullName evidence="3">Oxysterol-binding protein-related protein 9-like isoform X1</fullName>
    </submittedName>
    <submittedName>
        <fullName evidence="4">Oxysterol-binding protein-related protein 9-like isoform X2</fullName>
    </submittedName>
    <submittedName>
        <fullName evidence="5">Oxysterol-binding protein-related protein 9-like isoform X3</fullName>
    </submittedName>
    <submittedName>
        <fullName evidence="6">Oxysterol-binding protein-related protein 9-like isoform X4</fullName>
    </submittedName>
    <submittedName>
        <fullName evidence="7">Oxysterol-binding protein-related protein 9-like isoform X5</fullName>
    </submittedName>
</protein>
<sequence length="107" mass="12408">MLSNLFFIFQAKNSVERESWVTYLQETILRHAYGIKSHAVNTLRLTHNTGRVLPTLEEFDRNLAEADVYLQILINRCKILEERMGAMSEEDKSKCDVILKDTLVSFS</sequence>
<dbReference type="RefSeq" id="XP_026685704.1">
    <property type="nucleotide sequence ID" value="XM_026829903.1"/>
</dbReference>
<proteinExistence type="predicted"/>
<evidence type="ECO:0000313" key="4">
    <source>
        <dbReference type="RefSeq" id="XP_026685705.1"/>
    </source>
</evidence>
<dbReference type="RefSeq" id="XP_026685707.1">
    <property type="nucleotide sequence ID" value="XM_026829906.1"/>
</dbReference>
<dbReference type="RefSeq" id="XP_026685705.1">
    <property type="nucleotide sequence ID" value="XM_026829904.1"/>
</dbReference>
<accession>A0A3Q0JFB1</accession>
<organism evidence="2 7">
    <name type="scientific">Diaphorina citri</name>
    <name type="common">Asian citrus psyllid</name>
    <dbReference type="NCBI Taxonomy" id="121845"/>
    <lineage>
        <taxon>Eukaryota</taxon>
        <taxon>Metazoa</taxon>
        <taxon>Ecdysozoa</taxon>
        <taxon>Arthropoda</taxon>
        <taxon>Hexapoda</taxon>
        <taxon>Insecta</taxon>
        <taxon>Pterygota</taxon>
        <taxon>Neoptera</taxon>
        <taxon>Paraneoptera</taxon>
        <taxon>Hemiptera</taxon>
        <taxon>Sternorrhyncha</taxon>
        <taxon>Psylloidea</taxon>
        <taxon>Psyllidae</taxon>
        <taxon>Diaphorininae</taxon>
        <taxon>Diaphorina</taxon>
    </lineage>
</organism>
<evidence type="ECO:0000313" key="5">
    <source>
        <dbReference type="RefSeq" id="XP_026685706.1"/>
    </source>
</evidence>
<dbReference type="KEGG" id="dci:103517997"/>
<gene>
    <name evidence="3 4 5 6 7" type="primary">LOC103517997</name>
</gene>
<keyword evidence="2" id="KW-1185">Reference proteome</keyword>
<name>A0A3Q0JFB1_DIACI</name>